<proteinExistence type="predicted"/>
<protein>
    <submittedName>
        <fullName evidence="1">Uncharacterized beta-barrel protein YwiB, DUF1934 family</fullName>
    </submittedName>
</protein>
<sequence>MATEGIPIHVTMKTEVQQGGEQKDIHVSGEGEFVEKEHSTYVTFTEQLQDIGEVKTVIKIQQEPALTIIRSGAVSMRQAYAEGEEKKGSYGTPYGTFQTLAKTKRVQVAYPEDLLMNIKLEYDLELQGQLAGHYQVAIAVKET</sequence>
<organism evidence="1 2">
    <name type="scientific">Natribacillus halophilus</name>
    <dbReference type="NCBI Taxonomy" id="549003"/>
    <lineage>
        <taxon>Bacteria</taxon>
        <taxon>Bacillati</taxon>
        <taxon>Bacillota</taxon>
        <taxon>Bacilli</taxon>
        <taxon>Bacillales</taxon>
        <taxon>Bacillaceae</taxon>
        <taxon>Natribacillus</taxon>
    </lineage>
</organism>
<evidence type="ECO:0000313" key="2">
    <source>
        <dbReference type="Proteomes" id="UP000198853"/>
    </source>
</evidence>
<accession>A0A1G8KY34</accession>
<name>A0A1G8KY34_9BACI</name>
<evidence type="ECO:0000313" key="1">
    <source>
        <dbReference type="EMBL" id="SDI48302.1"/>
    </source>
</evidence>
<dbReference type="OrthoDB" id="2352933at2"/>
<dbReference type="Proteomes" id="UP000198853">
    <property type="component" value="Unassembled WGS sequence"/>
</dbReference>
<dbReference type="InterPro" id="IPR015231">
    <property type="entry name" value="DUF1934"/>
</dbReference>
<reference evidence="1 2" key="1">
    <citation type="submission" date="2016-10" db="EMBL/GenBank/DDBJ databases">
        <authorList>
            <person name="de Groot N.N."/>
        </authorList>
    </citation>
    <scope>NUCLEOTIDE SEQUENCE [LARGE SCALE GENOMIC DNA]</scope>
    <source>
        <strain evidence="1 2">DSM 21771</strain>
    </source>
</reference>
<gene>
    <name evidence="1" type="ORF">SAMN04488123_102375</name>
</gene>
<dbReference type="SUPFAM" id="SSF50814">
    <property type="entry name" value="Lipocalins"/>
    <property type="match status" value="1"/>
</dbReference>
<dbReference type="EMBL" id="FNEN01000002">
    <property type="protein sequence ID" value="SDI48302.1"/>
    <property type="molecule type" value="Genomic_DNA"/>
</dbReference>
<dbReference type="Gene3D" id="2.40.128.20">
    <property type="match status" value="1"/>
</dbReference>
<dbReference type="InterPro" id="IPR012674">
    <property type="entry name" value="Calycin"/>
</dbReference>
<dbReference type="AlphaFoldDB" id="A0A1G8KY34"/>
<dbReference type="RefSeq" id="WP_090396256.1">
    <property type="nucleotide sequence ID" value="NZ_FNEN01000002.1"/>
</dbReference>
<keyword evidence="2" id="KW-1185">Reference proteome</keyword>
<dbReference type="Pfam" id="PF09148">
    <property type="entry name" value="DUF1934"/>
    <property type="match status" value="1"/>
</dbReference>